<dbReference type="GO" id="GO:0051287">
    <property type="term" value="F:NAD binding"/>
    <property type="evidence" value="ECO:0007669"/>
    <property type="project" value="InterPro"/>
</dbReference>
<dbReference type="GO" id="GO:0030267">
    <property type="term" value="F:glyoxylate reductase (NADPH) activity"/>
    <property type="evidence" value="ECO:0007669"/>
    <property type="project" value="UniProtKB-EC"/>
</dbReference>
<dbReference type="InterPro" id="IPR029753">
    <property type="entry name" value="D-isomer_DH_CS"/>
</dbReference>
<dbReference type="SUPFAM" id="SSF51735">
    <property type="entry name" value="NAD(P)-binding Rossmann-fold domains"/>
    <property type="match status" value="1"/>
</dbReference>
<dbReference type="InterPro" id="IPR050223">
    <property type="entry name" value="D-isomer_2-hydroxyacid_DH"/>
</dbReference>
<reference evidence="4" key="1">
    <citation type="submission" date="2016-10" db="EMBL/GenBank/DDBJ databases">
        <title>Sequence of Gallionella enrichment culture.</title>
        <authorList>
            <person name="Poehlein A."/>
            <person name="Muehling M."/>
            <person name="Daniel R."/>
        </authorList>
    </citation>
    <scope>NUCLEOTIDE SEQUENCE</scope>
</reference>
<evidence type="ECO:0000313" key="4">
    <source>
        <dbReference type="EMBL" id="OIQ88153.1"/>
    </source>
</evidence>
<organism evidence="4">
    <name type="scientific">mine drainage metagenome</name>
    <dbReference type="NCBI Taxonomy" id="410659"/>
    <lineage>
        <taxon>unclassified sequences</taxon>
        <taxon>metagenomes</taxon>
        <taxon>ecological metagenomes</taxon>
    </lineage>
</organism>
<dbReference type="PANTHER" id="PTHR10996:SF178">
    <property type="entry name" value="2-HYDROXYACID DEHYDROGENASE YGL185C-RELATED"/>
    <property type="match status" value="1"/>
</dbReference>
<sequence length="313" mass="33467">MTVVPLPRVLTVPDAAIGAALALPEQVRLLEWPMTEELPAEVAAEVDAVVVPHYVSGEMLARLRPLTRLSLVQLPSAGYEHAVRHLPPGVTLCNGRGVHDDETAELAIGLLLASLRELAEYVRLQDAGIWSPHRSTSLADRRVMVVGAGSIGHAIAARLRPFAVDVVRVARSGRDDVDGHVHGVDELAVLLPTVDVVVLITPLTAETTHLVDAAFLARMRDGSLLVNVSRGKVVDTDALMAELRSGRLRAALDVVEPEPLPPDHPLWTSPGVILTPHVGGNTTATHVRFVALVQRQLERLAAGEPLLNVVVPG</sequence>
<name>A0A1J5QWS3_9ZZZZ</name>
<comment type="caution">
    <text evidence="4">The sequence shown here is derived from an EMBL/GenBank/DDBJ whole genome shotgun (WGS) entry which is preliminary data.</text>
</comment>
<evidence type="ECO:0000256" key="2">
    <source>
        <dbReference type="ARBA" id="ARBA00023027"/>
    </source>
</evidence>
<dbReference type="Gene3D" id="3.40.50.720">
    <property type="entry name" value="NAD(P)-binding Rossmann-like Domain"/>
    <property type="match status" value="2"/>
</dbReference>
<keyword evidence="1 4" id="KW-0560">Oxidoreductase</keyword>
<dbReference type="Pfam" id="PF02826">
    <property type="entry name" value="2-Hacid_dh_C"/>
    <property type="match status" value="1"/>
</dbReference>
<dbReference type="AlphaFoldDB" id="A0A1J5QWS3"/>
<dbReference type="EMBL" id="MLJW01000385">
    <property type="protein sequence ID" value="OIQ88153.1"/>
    <property type="molecule type" value="Genomic_DNA"/>
</dbReference>
<dbReference type="PANTHER" id="PTHR10996">
    <property type="entry name" value="2-HYDROXYACID DEHYDROGENASE-RELATED"/>
    <property type="match status" value="1"/>
</dbReference>
<dbReference type="EC" id="1.1.1.79" evidence="4"/>
<dbReference type="EC" id="1.1.1.81" evidence="4"/>
<keyword evidence="2" id="KW-0520">NAD</keyword>
<dbReference type="SUPFAM" id="SSF52283">
    <property type="entry name" value="Formate/glycerate dehydrogenase catalytic domain-like"/>
    <property type="match status" value="1"/>
</dbReference>
<dbReference type="PROSITE" id="PS00671">
    <property type="entry name" value="D_2_HYDROXYACID_DH_3"/>
    <property type="match status" value="1"/>
</dbReference>
<evidence type="ECO:0000259" key="3">
    <source>
        <dbReference type="Pfam" id="PF02826"/>
    </source>
</evidence>
<evidence type="ECO:0000256" key="1">
    <source>
        <dbReference type="ARBA" id="ARBA00023002"/>
    </source>
</evidence>
<feature type="domain" description="D-isomer specific 2-hydroxyacid dehydrogenase NAD-binding" evidence="3">
    <location>
        <begin position="108"/>
        <end position="279"/>
    </location>
</feature>
<dbReference type="InterPro" id="IPR036291">
    <property type="entry name" value="NAD(P)-bd_dom_sf"/>
</dbReference>
<dbReference type="GO" id="GO:0016618">
    <property type="term" value="F:hydroxypyruvate reductase [NAD(P)H] activity"/>
    <property type="evidence" value="ECO:0007669"/>
    <property type="project" value="UniProtKB-EC"/>
</dbReference>
<gene>
    <name evidence="4" type="primary">ghrA_3</name>
    <name evidence="4" type="ORF">GALL_299630</name>
</gene>
<proteinExistence type="predicted"/>
<keyword evidence="4" id="KW-0670">Pyruvate</keyword>
<dbReference type="InterPro" id="IPR006140">
    <property type="entry name" value="D-isomer_DH_NAD-bd"/>
</dbReference>
<dbReference type="GO" id="GO:0005829">
    <property type="term" value="C:cytosol"/>
    <property type="evidence" value="ECO:0007669"/>
    <property type="project" value="TreeGrafter"/>
</dbReference>
<protein>
    <submittedName>
        <fullName evidence="4">Glyoxylate/hydroxypyruvate reductase A</fullName>
        <ecNumber evidence="4">1.1.1.79</ecNumber>
        <ecNumber evidence="4">1.1.1.81</ecNumber>
    </submittedName>
</protein>
<dbReference type="CDD" id="cd12166">
    <property type="entry name" value="2-Hacid_dh_7"/>
    <property type="match status" value="1"/>
</dbReference>
<accession>A0A1J5QWS3</accession>